<sequence>MGFGLDLQKLSKTNLTSPSACLNSNEARRFGKTS</sequence>
<protein>
    <submittedName>
        <fullName evidence="1">Uncharacterized protein</fullName>
    </submittedName>
</protein>
<dbReference type="EMBL" id="GBRH01161754">
    <property type="protein sequence ID" value="JAE36142.1"/>
    <property type="molecule type" value="Transcribed_RNA"/>
</dbReference>
<reference evidence="1" key="1">
    <citation type="submission" date="2014-09" db="EMBL/GenBank/DDBJ databases">
        <authorList>
            <person name="Magalhaes I.L.F."/>
            <person name="Oliveira U."/>
            <person name="Santos F.R."/>
            <person name="Vidigal T.H.D.A."/>
            <person name="Brescovit A.D."/>
            <person name="Santos A.J."/>
        </authorList>
    </citation>
    <scope>NUCLEOTIDE SEQUENCE</scope>
    <source>
        <tissue evidence="1">Shoot tissue taken approximately 20 cm above the soil surface</tissue>
    </source>
</reference>
<accession>A0A0A9HHE0</accession>
<organism evidence="1">
    <name type="scientific">Arundo donax</name>
    <name type="common">Giant reed</name>
    <name type="synonym">Donax arundinaceus</name>
    <dbReference type="NCBI Taxonomy" id="35708"/>
    <lineage>
        <taxon>Eukaryota</taxon>
        <taxon>Viridiplantae</taxon>
        <taxon>Streptophyta</taxon>
        <taxon>Embryophyta</taxon>
        <taxon>Tracheophyta</taxon>
        <taxon>Spermatophyta</taxon>
        <taxon>Magnoliopsida</taxon>
        <taxon>Liliopsida</taxon>
        <taxon>Poales</taxon>
        <taxon>Poaceae</taxon>
        <taxon>PACMAD clade</taxon>
        <taxon>Arundinoideae</taxon>
        <taxon>Arundineae</taxon>
        <taxon>Arundo</taxon>
    </lineage>
</organism>
<proteinExistence type="predicted"/>
<evidence type="ECO:0000313" key="1">
    <source>
        <dbReference type="EMBL" id="JAE36142.1"/>
    </source>
</evidence>
<reference evidence="1" key="2">
    <citation type="journal article" date="2015" name="Data Brief">
        <title>Shoot transcriptome of the giant reed, Arundo donax.</title>
        <authorList>
            <person name="Barrero R.A."/>
            <person name="Guerrero F.D."/>
            <person name="Moolhuijzen P."/>
            <person name="Goolsby J.A."/>
            <person name="Tidwell J."/>
            <person name="Bellgard S.E."/>
            <person name="Bellgard M.I."/>
        </authorList>
    </citation>
    <scope>NUCLEOTIDE SEQUENCE</scope>
    <source>
        <tissue evidence="1">Shoot tissue taken approximately 20 cm above the soil surface</tissue>
    </source>
</reference>
<dbReference type="AlphaFoldDB" id="A0A0A9HHE0"/>
<name>A0A0A9HHE0_ARUDO</name>